<evidence type="ECO:0000259" key="1">
    <source>
        <dbReference type="PROSITE" id="PS50056"/>
    </source>
</evidence>
<dbReference type="AlphaFoldDB" id="A0A1I8JP38"/>
<protein>
    <submittedName>
        <fullName evidence="3">TYR_PHOSPHATASE_2 domain-containing protein</fullName>
    </submittedName>
</protein>
<organism evidence="2 3">
    <name type="scientific">Macrostomum lignano</name>
    <dbReference type="NCBI Taxonomy" id="282301"/>
    <lineage>
        <taxon>Eukaryota</taxon>
        <taxon>Metazoa</taxon>
        <taxon>Spiralia</taxon>
        <taxon>Lophotrochozoa</taxon>
        <taxon>Platyhelminthes</taxon>
        <taxon>Rhabditophora</taxon>
        <taxon>Macrostomorpha</taxon>
        <taxon>Macrostomida</taxon>
        <taxon>Macrostomidae</taxon>
        <taxon>Macrostomum</taxon>
    </lineage>
</organism>
<dbReference type="PANTHER" id="PTHR23339">
    <property type="entry name" value="TYROSINE SPECIFIC PROTEIN PHOSPHATASE AND DUAL SPECIFICITY PROTEIN PHOSPHATASE"/>
    <property type="match status" value="1"/>
</dbReference>
<evidence type="ECO:0000313" key="2">
    <source>
        <dbReference type="Proteomes" id="UP000095280"/>
    </source>
</evidence>
<reference evidence="3" key="1">
    <citation type="submission" date="2016-11" db="UniProtKB">
        <authorList>
            <consortium name="WormBaseParasite"/>
        </authorList>
    </citation>
    <scope>IDENTIFICATION</scope>
</reference>
<accession>A0A1I8JP38</accession>
<dbReference type="Pfam" id="PF22785">
    <property type="entry name" value="Tc-R-P"/>
    <property type="match status" value="1"/>
</dbReference>
<keyword evidence="2" id="KW-1185">Reference proteome</keyword>
<proteinExistence type="predicted"/>
<dbReference type="InterPro" id="IPR016130">
    <property type="entry name" value="Tyr_Pase_AS"/>
</dbReference>
<dbReference type="PROSITE" id="PS00383">
    <property type="entry name" value="TYR_PHOSPHATASE_1"/>
    <property type="match status" value="1"/>
</dbReference>
<dbReference type="InterPro" id="IPR029021">
    <property type="entry name" value="Prot-tyrosine_phosphatase-like"/>
</dbReference>
<name>A0A1I8JP38_9PLAT</name>
<sequence>TASSRCSVCRSRTSTPHCGRGLLGPYSYDQTELMRHGISVYNLYWADYTCPSFYRMLDLVRVMQFALTEGRIAVHCHAGLGRTGLAIACLLVFSRRLSPALAIALPAAEAARLGAVACSGEQLVAGVREFSKRIRILLVQWPDRGLAACGHRFSYEEHLHRQRALLHGVAARKLRRLSLLVHTVCTRLLQLSLGATGSLWLKNRLRGADRFALVKESGCGARTGSLWLKNRAAGADRFALVKESAAGGDRFAWLRIGLRGAGRFALVKDRAAGRGQDKYSLTALPVARRLTLEAVLAATSELAAAAAPPRLDDELKVWRDRLNSEGSYRPVLHCQDPGRLFRFLLCWLWELKAAAVTRQHISILLASPTITAGLGGLSSLTATLLRYCAVFLLRFGAGGQHAMDDLEEAVMLRLLSGLTQTGLAAWDTANGRGYPAFAKYFASFLDFTECLVERPGVGPFRAWAAPLGRLCGEPREAEEEELRAEEAREIAEKELPYGEAMALDGDAEERLGAEDTLASGEYSTSSGFLGLKLTYLAAARPRLSLRSPPLSRGGGRLSGFLGANGRYLVGTTPPPEVLVRLRLELRAHRAVGRRLGRSGGSPALGWSSPASASWRPAGAPLRSAAARPGGGWAVAKAAVVGQLGQLVRRSIVVEAGGRPGQPVLLGQRHDAPGGPVAPAAAAARLLGRLHQAAVEHRISQAAGRQVVRHHRVQLAASAAARVGFGHGPAVHGVPDAVVRRAADPTAHRGQNVIRVEAAKAGWPVACRIGRLLLLLLLLLLERAGVPLIADRVLVRVRRLRSVMQAAHQPRQRQ</sequence>
<dbReference type="InterPro" id="IPR000387">
    <property type="entry name" value="Tyr_Pase_dom"/>
</dbReference>
<dbReference type="InterPro" id="IPR050561">
    <property type="entry name" value="PTP"/>
</dbReference>
<dbReference type="WBParaSite" id="snap_masked-unitig_25776-processed-gene-0.0-mRNA-1">
    <property type="protein sequence ID" value="snap_masked-unitig_25776-processed-gene-0.0-mRNA-1"/>
    <property type="gene ID" value="snap_masked-unitig_25776-processed-gene-0.0"/>
</dbReference>
<dbReference type="Proteomes" id="UP000095280">
    <property type="component" value="Unplaced"/>
</dbReference>
<dbReference type="SUPFAM" id="SSF52799">
    <property type="entry name" value="(Phosphotyrosine protein) phosphatases II"/>
    <property type="match status" value="1"/>
</dbReference>
<feature type="domain" description="Tyrosine specific protein phosphatases" evidence="1">
    <location>
        <begin position="54"/>
        <end position="123"/>
    </location>
</feature>
<evidence type="ECO:0000313" key="3">
    <source>
        <dbReference type="WBParaSite" id="snap_masked-unitig_25776-processed-gene-0.0-mRNA-1"/>
    </source>
</evidence>
<dbReference type="Gene3D" id="3.90.190.10">
    <property type="entry name" value="Protein tyrosine phosphatase superfamily"/>
    <property type="match status" value="1"/>
</dbReference>
<dbReference type="PROSITE" id="PS50056">
    <property type="entry name" value="TYR_PHOSPHATASE_2"/>
    <property type="match status" value="1"/>
</dbReference>